<feature type="non-terminal residue" evidence="8">
    <location>
        <position position="156"/>
    </location>
</feature>
<dbReference type="GO" id="GO:0000155">
    <property type="term" value="F:phosphorelay sensor kinase activity"/>
    <property type="evidence" value="ECO:0007669"/>
    <property type="project" value="InterPro"/>
</dbReference>
<dbReference type="AlphaFoldDB" id="X1AYD4"/>
<dbReference type="InterPro" id="IPR005467">
    <property type="entry name" value="His_kinase_dom"/>
</dbReference>
<dbReference type="SUPFAM" id="SSF55874">
    <property type="entry name" value="ATPase domain of HSP90 chaperone/DNA topoisomerase II/histidine kinase"/>
    <property type="match status" value="1"/>
</dbReference>
<comment type="catalytic activity">
    <reaction evidence="1">
        <text>ATP + protein L-histidine = ADP + protein N-phospho-L-histidine.</text>
        <dbReference type="EC" id="2.7.13.3"/>
    </reaction>
</comment>
<protein>
    <recommendedName>
        <fullName evidence="2">histidine kinase</fullName>
        <ecNumber evidence="2">2.7.13.3</ecNumber>
    </recommendedName>
</protein>
<evidence type="ECO:0000256" key="1">
    <source>
        <dbReference type="ARBA" id="ARBA00000085"/>
    </source>
</evidence>
<keyword evidence="3" id="KW-0597">Phosphoprotein</keyword>
<reference evidence="8" key="1">
    <citation type="journal article" date="2014" name="Front. Microbiol.">
        <title>High frequency of phylogenetically diverse reductive dehalogenase-homologous genes in deep subseafloor sedimentary metagenomes.</title>
        <authorList>
            <person name="Kawai M."/>
            <person name="Futagami T."/>
            <person name="Toyoda A."/>
            <person name="Takaki Y."/>
            <person name="Nishi S."/>
            <person name="Hori S."/>
            <person name="Arai W."/>
            <person name="Tsubouchi T."/>
            <person name="Morono Y."/>
            <person name="Uchiyama I."/>
            <person name="Ito T."/>
            <person name="Fujiyama A."/>
            <person name="Inagaki F."/>
            <person name="Takami H."/>
        </authorList>
    </citation>
    <scope>NUCLEOTIDE SEQUENCE</scope>
    <source>
        <strain evidence="8">Expedition CK06-06</strain>
    </source>
</reference>
<evidence type="ECO:0000313" key="8">
    <source>
        <dbReference type="EMBL" id="GAG88239.1"/>
    </source>
</evidence>
<evidence type="ECO:0000256" key="5">
    <source>
        <dbReference type="ARBA" id="ARBA00022777"/>
    </source>
</evidence>
<name>X1AYD4_9ZZZZ</name>
<dbReference type="PANTHER" id="PTHR43711">
    <property type="entry name" value="TWO-COMPONENT HISTIDINE KINASE"/>
    <property type="match status" value="1"/>
</dbReference>
<dbReference type="Pfam" id="PF00512">
    <property type="entry name" value="HisKA"/>
    <property type="match status" value="1"/>
</dbReference>
<gene>
    <name evidence="8" type="ORF">S01H4_28772</name>
</gene>
<evidence type="ECO:0000256" key="6">
    <source>
        <dbReference type="ARBA" id="ARBA00023012"/>
    </source>
</evidence>
<evidence type="ECO:0000259" key="7">
    <source>
        <dbReference type="PROSITE" id="PS50109"/>
    </source>
</evidence>
<dbReference type="InterPro" id="IPR003661">
    <property type="entry name" value="HisK_dim/P_dom"/>
</dbReference>
<keyword evidence="5" id="KW-0418">Kinase</keyword>
<dbReference type="EC" id="2.7.13.3" evidence="2"/>
<keyword evidence="4" id="KW-0808">Transferase</keyword>
<dbReference type="InterPro" id="IPR050736">
    <property type="entry name" value="Sensor_HK_Regulatory"/>
</dbReference>
<evidence type="ECO:0000256" key="4">
    <source>
        <dbReference type="ARBA" id="ARBA00022679"/>
    </source>
</evidence>
<dbReference type="SUPFAM" id="SSF47384">
    <property type="entry name" value="Homodimeric domain of signal transducing histidine kinase"/>
    <property type="match status" value="1"/>
</dbReference>
<feature type="non-terminal residue" evidence="8">
    <location>
        <position position="1"/>
    </location>
</feature>
<organism evidence="8">
    <name type="scientific">marine sediment metagenome</name>
    <dbReference type="NCBI Taxonomy" id="412755"/>
    <lineage>
        <taxon>unclassified sequences</taxon>
        <taxon>metagenomes</taxon>
        <taxon>ecological metagenomes</taxon>
    </lineage>
</organism>
<evidence type="ECO:0000256" key="2">
    <source>
        <dbReference type="ARBA" id="ARBA00012438"/>
    </source>
</evidence>
<sequence length="156" mass="18101">IAGHIAQLYEHGFLITRLSLLEAERQLERLQDDFVATVSHELRTPLGFIKGYATTLLREDTNWDEDDRREFLTIIDEETDRLKELIDNLLDSSRLQSGTLRMEFQPLRLDTMLKDLPLRAKSFDERLTLDVNLESSDLQVQADPTRLAQVFDNILS</sequence>
<dbReference type="CDD" id="cd00082">
    <property type="entry name" value="HisKA"/>
    <property type="match status" value="1"/>
</dbReference>
<accession>X1AYD4</accession>
<dbReference type="EMBL" id="BART01014409">
    <property type="protein sequence ID" value="GAG88239.1"/>
    <property type="molecule type" value="Genomic_DNA"/>
</dbReference>
<proteinExistence type="predicted"/>
<dbReference type="SMART" id="SM00388">
    <property type="entry name" value="HisKA"/>
    <property type="match status" value="1"/>
</dbReference>
<evidence type="ECO:0000256" key="3">
    <source>
        <dbReference type="ARBA" id="ARBA00022553"/>
    </source>
</evidence>
<dbReference type="Gene3D" id="1.10.287.130">
    <property type="match status" value="1"/>
</dbReference>
<dbReference type="InterPro" id="IPR036097">
    <property type="entry name" value="HisK_dim/P_sf"/>
</dbReference>
<dbReference type="FunFam" id="1.10.287.130:FF:000001">
    <property type="entry name" value="Two-component sensor histidine kinase"/>
    <property type="match status" value="1"/>
</dbReference>
<feature type="domain" description="Histidine kinase" evidence="7">
    <location>
        <begin position="37"/>
        <end position="156"/>
    </location>
</feature>
<comment type="caution">
    <text evidence="8">The sequence shown here is derived from an EMBL/GenBank/DDBJ whole genome shotgun (WGS) entry which is preliminary data.</text>
</comment>
<dbReference type="InterPro" id="IPR036890">
    <property type="entry name" value="HATPase_C_sf"/>
</dbReference>
<keyword evidence="6" id="KW-0902">Two-component regulatory system</keyword>
<dbReference type="PROSITE" id="PS50109">
    <property type="entry name" value="HIS_KIN"/>
    <property type="match status" value="1"/>
</dbReference>
<dbReference type="PANTHER" id="PTHR43711:SF1">
    <property type="entry name" value="HISTIDINE KINASE 1"/>
    <property type="match status" value="1"/>
</dbReference>